<evidence type="ECO:0000313" key="3">
    <source>
        <dbReference type="Proteomes" id="UP000005244"/>
    </source>
</evidence>
<accession>J5URJ3</accession>
<feature type="region of interest" description="Disordered" evidence="1">
    <location>
        <begin position="150"/>
        <end position="175"/>
    </location>
</feature>
<organism evidence="2 3">
    <name type="scientific">Peptoanaerobacter stomatis</name>
    <dbReference type="NCBI Taxonomy" id="796937"/>
    <lineage>
        <taxon>Bacteria</taxon>
        <taxon>Bacillati</taxon>
        <taxon>Bacillota</taxon>
        <taxon>Clostridia</taxon>
        <taxon>Peptostreptococcales</taxon>
        <taxon>Filifactoraceae</taxon>
        <taxon>Peptoanaerobacter</taxon>
    </lineage>
</organism>
<dbReference type="RefSeq" id="WP_009530265.1">
    <property type="nucleotide sequence ID" value="NZ_ALNK01000005.1"/>
</dbReference>
<reference evidence="2 3" key="1">
    <citation type="submission" date="2012-07" db="EMBL/GenBank/DDBJ databases">
        <authorList>
            <person name="Durkin A.S."/>
            <person name="McCorrison J."/>
            <person name="Torralba M."/>
            <person name="Gillis M."/>
            <person name="Methe B."/>
            <person name="Sutton G."/>
            <person name="Nelson K.E."/>
        </authorList>
    </citation>
    <scope>NUCLEOTIDE SEQUENCE [LARGE SCALE GENOMIC DNA]</scope>
    <source>
        <strain evidence="2 3">OBRC8</strain>
    </source>
</reference>
<gene>
    <name evidence="2" type="ORF">HMPREF1143_1335</name>
</gene>
<protein>
    <submittedName>
        <fullName evidence="2">Uncharacterized protein</fullName>
    </submittedName>
</protein>
<dbReference type="AlphaFoldDB" id="J5URJ3"/>
<sequence length="205" mass="23494">MRVGRINLVKFMPYRDVKMILRYFAMKGVAQGASKENDLSKINTLQPYDDRDIKQQIKSRNALNDLVLDAIEDSNLNSMQNGTTVSAKSQIRLMKAMRLMRKGSKVSGLDLLAKSDSKSAIMNTDKTNVSTSQKTDTKYFSDEKVQTVAKEKNIDKNDNQKKENISVIKEDSKKETKTVMEEYADLLKRLDEKKEQEKKDKDKDN</sequence>
<name>J5URJ3_9FIRM</name>
<evidence type="ECO:0000256" key="1">
    <source>
        <dbReference type="SAM" id="MobiDB-lite"/>
    </source>
</evidence>
<dbReference type="Proteomes" id="UP000005244">
    <property type="component" value="Unassembled WGS sequence"/>
</dbReference>
<comment type="caution">
    <text evidence="2">The sequence shown here is derived from an EMBL/GenBank/DDBJ whole genome shotgun (WGS) entry which is preliminary data.</text>
</comment>
<dbReference type="EMBL" id="ALNK01000005">
    <property type="protein sequence ID" value="EJU24574.1"/>
    <property type="molecule type" value="Genomic_DNA"/>
</dbReference>
<proteinExistence type="predicted"/>
<keyword evidence="3" id="KW-1185">Reference proteome</keyword>
<evidence type="ECO:0000313" key="2">
    <source>
        <dbReference type="EMBL" id="EJU24574.1"/>
    </source>
</evidence>